<sequence>MKKVSSQILHQLRSQRGQSGMWCTNLTHSSTTHHQHPRQTSSHLLQRLESAPCLLKLSTTLLCLEIQQSMSLHPKEAILTTPDAVHREKMLTRSRKGDQTHEDQTDGTRKARNNIGPPNLFWITAKFQEQSTKMPNCWCLQLVNCAQSSILIGLWML</sequence>
<dbReference type="EMBL" id="MN913973">
    <property type="protein sequence ID" value="QPD95862.1"/>
    <property type="molecule type" value="Genomic_DNA"/>
</dbReference>
<organism evidence="2">
    <name type="scientific">Murine herpesvirus</name>
    <dbReference type="NCBI Taxonomy" id="1431748"/>
    <lineage>
        <taxon>Viruses</taxon>
        <taxon>Duplodnaviria</taxon>
        <taxon>Heunggongvirae</taxon>
        <taxon>Peploviricota</taxon>
        <taxon>Herviviricetes</taxon>
        <taxon>Herpesvirales</taxon>
        <taxon>Orthoherpesviridae</taxon>
        <taxon>Betaherpesvirinae</taxon>
        <taxon>Muromegalovirus</taxon>
    </lineage>
</organism>
<feature type="region of interest" description="Disordered" evidence="1">
    <location>
        <begin position="91"/>
        <end position="115"/>
    </location>
</feature>
<gene>
    <name evidence="2" type="primary">GAMMAHV.M8</name>
</gene>
<evidence type="ECO:0000313" key="2">
    <source>
        <dbReference type="EMBL" id="QPD95862.1"/>
    </source>
</evidence>
<feature type="compositionally biased region" description="Basic and acidic residues" evidence="1">
    <location>
        <begin position="91"/>
        <end position="109"/>
    </location>
</feature>
<protein>
    <submittedName>
        <fullName evidence="2">Uncharacterized protein</fullName>
    </submittedName>
</protein>
<dbReference type="EMBL" id="MN913974">
    <property type="protein sequence ID" value="QPD95877.1"/>
    <property type="molecule type" value="Genomic_DNA"/>
</dbReference>
<evidence type="ECO:0000313" key="3">
    <source>
        <dbReference type="EMBL" id="QPD95877.1"/>
    </source>
</evidence>
<evidence type="ECO:0000256" key="1">
    <source>
        <dbReference type="SAM" id="MobiDB-lite"/>
    </source>
</evidence>
<accession>A0A7S8MRI5</accession>
<reference evidence="2" key="1">
    <citation type="submission" date="2020-01" db="EMBL/GenBank/DDBJ databases">
        <authorList>
            <person name="Rezuchova I."/>
            <person name="Hyblova M."/>
            <person name="Kudelova M."/>
            <person name="Bohmer M."/>
            <person name="Budis J."/>
            <person name="Szemes T."/>
        </authorList>
    </citation>
    <scope>NUCLEOTIDE SEQUENCE</scope>
    <source>
        <strain evidence="3">4556</strain>
        <strain evidence="2">72</strain>
    </source>
</reference>
<name>A0A7S8MRI5_9BETA</name>
<proteinExistence type="predicted"/>